<dbReference type="NCBIfam" id="TIGR00254">
    <property type="entry name" value="GGDEF"/>
    <property type="match status" value="1"/>
</dbReference>
<feature type="domain" description="EAL" evidence="6">
    <location>
        <begin position="386"/>
        <end position="640"/>
    </location>
</feature>
<dbReference type="InterPro" id="IPR035965">
    <property type="entry name" value="PAS-like_dom_sf"/>
</dbReference>
<dbReference type="PROSITE" id="PS50883">
    <property type="entry name" value="EAL"/>
    <property type="match status" value="1"/>
</dbReference>
<keyword evidence="9" id="KW-1185">Reference proteome</keyword>
<dbReference type="SUPFAM" id="SSF141868">
    <property type="entry name" value="EAL domain-like"/>
    <property type="match status" value="1"/>
</dbReference>
<dbReference type="EMBL" id="CP077093">
    <property type="protein sequence ID" value="QXI28737.1"/>
    <property type="molecule type" value="Genomic_DNA"/>
</dbReference>
<dbReference type="InterPro" id="IPR000014">
    <property type="entry name" value="PAS"/>
</dbReference>
<keyword evidence="3" id="KW-0812">Transmembrane</keyword>
<feature type="transmembrane region" description="Helical" evidence="3">
    <location>
        <begin position="7"/>
        <end position="25"/>
    </location>
</feature>
<keyword evidence="3" id="KW-0472">Membrane</keyword>
<dbReference type="Pfam" id="PF00990">
    <property type="entry name" value="GGDEF"/>
    <property type="match status" value="1"/>
</dbReference>
<dbReference type="PROSITE" id="PS50887">
    <property type="entry name" value="GGDEF"/>
    <property type="match status" value="1"/>
</dbReference>
<dbReference type="SUPFAM" id="SSF55785">
    <property type="entry name" value="PYP-like sensor domain (PAS domain)"/>
    <property type="match status" value="1"/>
</dbReference>
<feature type="domain" description="PAS" evidence="4">
    <location>
        <begin position="87"/>
        <end position="132"/>
    </location>
</feature>
<dbReference type="SUPFAM" id="SSF55073">
    <property type="entry name" value="Nucleotide cyclase"/>
    <property type="match status" value="1"/>
</dbReference>
<organism evidence="8 9">
    <name type="scientific">Pseudomonas vanderleydeniana</name>
    <dbReference type="NCBI Taxonomy" id="2745495"/>
    <lineage>
        <taxon>Bacteria</taxon>
        <taxon>Pseudomonadati</taxon>
        <taxon>Pseudomonadota</taxon>
        <taxon>Gammaproteobacteria</taxon>
        <taxon>Pseudomonadales</taxon>
        <taxon>Pseudomonadaceae</taxon>
        <taxon>Pseudomonas</taxon>
    </lineage>
</organism>
<dbReference type="FunFam" id="3.20.20.450:FF:000001">
    <property type="entry name" value="Cyclic di-GMP phosphodiesterase yahA"/>
    <property type="match status" value="1"/>
</dbReference>
<dbReference type="Gene3D" id="3.30.70.270">
    <property type="match status" value="1"/>
</dbReference>
<gene>
    <name evidence="8" type="ORF">HU752_001915</name>
</gene>
<dbReference type="Proteomes" id="UP000634530">
    <property type="component" value="Chromosome"/>
</dbReference>
<dbReference type="KEGG" id="pvw:HU752_001915"/>
<dbReference type="SMART" id="SM00086">
    <property type="entry name" value="PAC"/>
    <property type="match status" value="1"/>
</dbReference>
<keyword evidence="3" id="KW-1133">Transmembrane helix</keyword>
<evidence type="ECO:0000259" key="4">
    <source>
        <dbReference type="PROSITE" id="PS50112"/>
    </source>
</evidence>
<evidence type="ECO:0000256" key="3">
    <source>
        <dbReference type="SAM" id="Phobius"/>
    </source>
</evidence>
<sequence>MTTSYRNALKAGVLYLLLSILWIQLSQQLLSSFFDEPEQLVRWQIVRGYLWVSVSAVLIFLIHARYQRFAQAAREQQSADAGDDRERLRQAAAVFDCTREGVLVTNREGLIVHVNRAFVAITGYQEAEVLGQRPNLFKSGRHPAEFYQKVYQALEASGEWSGEIWNRRKSGEIYPQWQTIRAIRDDHGQLSHYVAVFSDISAIKNSQQELSQLAHYDPLTGLPNRLLFSDRAAQALASAQVHKRGCALLLIDLDHFKIINDSLGHNIGDQLLKAVGERLQGLFGTGISLARLGGDEFAVLAENCPQVVQAAALAQRVIEGLREPFQLDGHQLFINASIGISLFPSDALNAEQLLRNADSALFKAKSAGREGYALYTEELTAHAQHRVEMAGELRRALEQGELRVYYQPVHALRGSRLVGVEALVRWEHPQRGLVSPGEFIPIAERTGLIAEIDAWVMEQSCRQMCQWQQEGLALSFIAVNVSSRLFARRELYQQVAKVLDETGLDPALLELEVTESAVMDDPEVALEQLHRLRELGVSLAIDDFGTGYSSLLRLKRLPVQKLKIDQGFVAGLPWDEDDAAIVRVVIALAQSMGMQVHAEGIEQQEQARFLLEQGCDLGQGYWFGRPVPAPRLDWQHSPAIA</sequence>
<dbReference type="PROSITE" id="PS50113">
    <property type="entry name" value="PAC"/>
    <property type="match status" value="1"/>
</dbReference>
<name>A0A9E6TSL1_9PSED</name>
<dbReference type="Gene3D" id="3.20.20.450">
    <property type="entry name" value="EAL domain"/>
    <property type="match status" value="1"/>
</dbReference>
<reference evidence="8 9" key="2">
    <citation type="journal article" date="2021" name="Microorganisms">
        <title>The Ever-Expanding Pseudomonas Genus: Description of 43 New Species and Partition of the Pseudomonas putida Group.</title>
        <authorList>
            <person name="Girard L."/>
            <person name="Lood C."/>
            <person name="Hofte M."/>
            <person name="Vandamme P."/>
            <person name="Rokni-Zadeh H."/>
            <person name="van Noort V."/>
            <person name="Lavigne R."/>
            <person name="De Mot R."/>
        </authorList>
    </citation>
    <scope>NUCLEOTIDE SEQUENCE [LARGE SCALE GENOMIC DNA]</scope>
    <source>
        <strain evidence="8 9">RW8P3</strain>
    </source>
</reference>
<dbReference type="InterPro" id="IPR000700">
    <property type="entry name" value="PAS-assoc_C"/>
</dbReference>
<dbReference type="PANTHER" id="PTHR44757">
    <property type="entry name" value="DIGUANYLATE CYCLASE DGCP"/>
    <property type="match status" value="1"/>
</dbReference>
<dbReference type="Pfam" id="PF13426">
    <property type="entry name" value="PAS_9"/>
    <property type="match status" value="1"/>
</dbReference>
<evidence type="ECO:0000259" key="6">
    <source>
        <dbReference type="PROSITE" id="PS50883"/>
    </source>
</evidence>
<dbReference type="CDD" id="cd01949">
    <property type="entry name" value="GGDEF"/>
    <property type="match status" value="1"/>
</dbReference>
<feature type="domain" description="PAC" evidence="5">
    <location>
        <begin position="160"/>
        <end position="212"/>
    </location>
</feature>
<feature type="transmembrane region" description="Helical" evidence="3">
    <location>
        <begin position="45"/>
        <end position="64"/>
    </location>
</feature>
<keyword evidence="2" id="KW-0973">c-di-GMP</keyword>
<dbReference type="InterPro" id="IPR000160">
    <property type="entry name" value="GGDEF_dom"/>
</dbReference>
<dbReference type="SMART" id="SM00052">
    <property type="entry name" value="EAL"/>
    <property type="match status" value="1"/>
</dbReference>
<dbReference type="NCBIfam" id="NF045675">
    <property type="entry name" value="PhdiestaseDibA"/>
    <property type="match status" value="1"/>
</dbReference>
<feature type="domain" description="GGDEF" evidence="7">
    <location>
        <begin position="244"/>
        <end position="377"/>
    </location>
</feature>
<dbReference type="PANTHER" id="PTHR44757:SF2">
    <property type="entry name" value="BIOFILM ARCHITECTURE MAINTENANCE PROTEIN MBAA"/>
    <property type="match status" value="1"/>
</dbReference>
<evidence type="ECO:0000256" key="1">
    <source>
        <dbReference type="ARBA" id="ARBA00012282"/>
    </source>
</evidence>
<dbReference type="InterPro" id="IPR001633">
    <property type="entry name" value="EAL_dom"/>
</dbReference>
<dbReference type="CDD" id="cd00130">
    <property type="entry name" value="PAS"/>
    <property type="match status" value="1"/>
</dbReference>
<dbReference type="NCBIfam" id="TIGR00229">
    <property type="entry name" value="sensory_box"/>
    <property type="match status" value="1"/>
</dbReference>
<dbReference type="InterPro" id="IPR001610">
    <property type="entry name" value="PAC"/>
</dbReference>
<dbReference type="InterPro" id="IPR052155">
    <property type="entry name" value="Biofilm_reg_signaling"/>
</dbReference>
<dbReference type="RefSeq" id="WP_186684207.1">
    <property type="nucleotide sequence ID" value="NZ_CP077093.1"/>
</dbReference>
<dbReference type="InterPro" id="IPR043128">
    <property type="entry name" value="Rev_trsase/Diguanyl_cyclase"/>
</dbReference>
<protein>
    <recommendedName>
        <fullName evidence="1">cyclic-guanylate-specific phosphodiesterase</fullName>
        <ecNumber evidence="1">3.1.4.52</ecNumber>
    </recommendedName>
</protein>
<dbReference type="InterPro" id="IPR029787">
    <property type="entry name" value="Nucleotide_cyclase"/>
</dbReference>
<dbReference type="AlphaFoldDB" id="A0A9E6TSL1"/>
<proteinExistence type="predicted"/>
<dbReference type="Gene3D" id="3.30.450.20">
    <property type="entry name" value="PAS domain"/>
    <property type="match status" value="1"/>
</dbReference>
<evidence type="ECO:0000259" key="5">
    <source>
        <dbReference type="PROSITE" id="PS50113"/>
    </source>
</evidence>
<evidence type="ECO:0000313" key="8">
    <source>
        <dbReference type="EMBL" id="QXI28737.1"/>
    </source>
</evidence>
<dbReference type="SMART" id="SM00091">
    <property type="entry name" value="PAS"/>
    <property type="match status" value="1"/>
</dbReference>
<dbReference type="SMART" id="SM00267">
    <property type="entry name" value="GGDEF"/>
    <property type="match status" value="1"/>
</dbReference>
<dbReference type="GO" id="GO:0071111">
    <property type="term" value="F:cyclic-guanylate-specific phosphodiesterase activity"/>
    <property type="evidence" value="ECO:0007669"/>
    <property type="project" value="UniProtKB-EC"/>
</dbReference>
<dbReference type="CDD" id="cd01948">
    <property type="entry name" value="EAL"/>
    <property type="match status" value="1"/>
</dbReference>
<evidence type="ECO:0000256" key="2">
    <source>
        <dbReference type="ARBA" id="ARBA00022636"/>
    </source>
</evidence>
<evidence type="ECO:0000259" key="7">
    <source>
        <dbReference type="PROSITE" id="PS50887"/>
    </source>
</evidence>
<reference evidence="8 9" key="1">
    <citation type="journal article" date="2020" name="Microorganisms">
        <title>Reliable Identification of Environmental Pseudomonas Isolates Using the rpoD Gene.</title>
        <authorList>
            <consortium name="The Broad Institute Genome Sequencing Platform"/>
            <person name="Girard L."/>
            <person name="Lood C."/>
            <person name="Rokni-Zadeh H."/>
            <person name="van Noort V."/>
            <person name="Lavigne R."/>
            <person name="De Mot R."/>
        </authorList>
    </citation>
    <scope>NUCLEOTIDE SEQUENCE [LARGE SCALE GENOMIC DNA]</scope>
    <source>
        <strain evidence="8 9">RW8P3</strain>
    </source>
</reference>
<accession>A0A9E6TSL1</accession>
<dbReference type="InterPro" id="IPR035919">
    <property type="entry name" value="EAL_sf"/>
</dbReference>
<dbReference type="PROSITE" id="PS50112">
    <property type="entry name" value="PAS"/>
    <property type="match status" value="1"/>
</dbReference>
<evidence type="ECO:0000313" key="9">
    <source>
        <dbReference type="Proteomes" id="UP000634530"/>
    </source>
</evidence>
<dbReference type="Pfam" id="PF00563">
    <property type="entry name" value="EAL"/>
    <property type="match status" value="1"/>
</dbReference>
<dbReference type="EC" id="3.1.4.52" evidence="1"/>